<feature type="binding site" description="axial binding residue" evidence="5">
    <location>
        <position position="469"/>
    </location>
    <ligand>
        <name>heme</name>
        <dbReference type="ChEBI" id="CHEBI:30413"/>
    </ligand>
    <ligandPart>
        <name>Fe</name>
        <dbReference type="ChEBI" id="CHEBI:18248"/>
    </ligandPart>
</feature>
<dbReference type="Gramene" id="TVU31406">
    <property type="protein sequence ID" value="TVU31406"/>
    <property type="gene ID" value="EJB05_23090"/>
</dbReference>
<feature type="compositionally biased region" description="Low complexity" evidence="7">
    <location>
        <begin position="7"/>
        <end position="17"/>
    </location>
</feature>
<feature type="compositionally biased region" description="Pro residues" evidence="7">
    <location>
        <begin position="18"/>
        <end position="27"/>
    </location>
</feature>
<dbReference type="PRINTS" id="PR00385">
    <property type="entry name" value="P450"/>
</dbReference>
<evidence type="ECO:0000256" key="7">
    <source>
        <dbReference type="SAM" id="MobiDB-lite"/>
    </source>
</evidence>
<sequence>MKREGRLLLPSSTVPASSSPPPLPPTRGRPSSGVALTTLFCEVPRRREVSRRRKREVLARRLRERGRHGSGDVRPRLALPVVGHLPFLKKPLHRTLAGLAARHGAVFHLRFGSRLVVVVSSAEAAEACLGGELDVTFANRPRLPSGKILFNDWSTMGTSNYGPSWRQDRRITTTEILSTSRLKYFADVHVREAQGMARRLYRSTLATGSSWARVELKSRLDGLKESMEVSEEDRWFIEDAEETVLLSSKSWDFLPAPLRWLDVDAVGRRLWRLRESRTAYLQGLIEEQRKQMKNGTPPRRRTLLRALLELQKEDPEAFPDQRIRSFCMSSLEAGTISSVDTIEWAMSPLLNNPDVLMKARDEIDACIGQPMRLLEAFDLPKLKYLQCIIWETLRLYPVVPFLVPHESSTDCIVHGFHIPKGTMLLVNTYAIHRDSNLWDEPAKFIPERFKDGSIVGKTVFPFGMGRRRCPAENLGLQMVSLALGTMIQCFDWQRVGEDLVDMAKGSGVTTAKKVPSEAVYQPRTTLAHILS</sequence>
<comment type="caution">
    <text evidence="8">The sequence shown here is derived from an EMBL/GenBank/DDBJ whole genome shotgun (WGS) entry which is preliminary data.</text>
</comment>
<dbReference type="PRINTS" id="PR00463">
    <property type="entry name" value="EP450I"/>
</dbReference>
<dbReference type="InterPro" id="IPR002401">
    <property type="entry name" value="Cyt_P450_E_grp-I"/>
</dbReference>
<dbReference type="InterPro" id="IPR017972">
    <property type="entry name" value="Cyt_P450_CS"/>
</dbReference>
<dbReference type="InterPro" id="IPR036396">
    <property type="entry name" value="Cyt_P450_sf"/>
</dbReference>
<dbReference type="Proteomes" id="UP000324897">
    <property type="component" value="Chromosome 1"/>
</dbReference>
<accession>A0A5J9V654</accession>
<dbReference type="Gene3D" id="1.10.630.10">
    <property type="entry name" value="Cytochrome P450"/>
    <property type="match status" value="1"/>
</dbReference>
<gene>
    <name evidence="8" type="ORF">EJB05_23090</name>
</gene>
<keyword evidence="2 5" id="KW-0479">Metal-binding</keyword>
<keyword evidence="9" id="KW-1185">Reference proteome</keyword>
<keyword evidence="3 6" id="KW-0560">Oxidoreductase</keyword>
<feature type="non-terminal residue" evidence="8">
    <location>
        <position position="1"/>
    </location>
</feature>
<name>A0A5J9V654_9POAL</name>
<evidence type="ECO:0000313" key="9">
    <source>
        <dbReference type="Proteomes" id="UP000324897"/>
    </source>
</evidence>
<dbReference type="PROSITE" id="PS00086">
    <property type="entry name" value="CYTOCHROME_P450"/>
    <property type="match status" value="1"/>
</dbReference>
<evidence type="ECO:0000256" key="4">
    <source>
        <dbReference type="ARBA" id="ARBA00023004"/>
    </source>
</evidence>
<feature type="region of interest" description="Disordered" evidence="7">
    <location>
        <begin position="1"/>
        <end position="33"/>
    </location>
</feature>
<reference evidence="8 9" key="1">
    <citation type="journal article" date="2019" name="Sci. Rep.">
        <title>A high-quality genome of Eragrostis curvula grass provides insights into Poaceae evolution and supports new strategies to enhance forage quality.</title>
        <authorList>
            <person name="Carballo J."/>
            <person name="Santos B.A.C.M."/>
            <person name="Zappacosta D."/>
            <person name="Garbus I."/>
            <person name="Selva J.P."/>
            <person name="Gallo C.A."/>
            <person name="Diaz A."/>
            <person name="Albertini E."/>
            <person name="Caccamo M."/>
            <person name="Echenique V."/>
        </authorList>
    </citation>
    <scope>NUCLEOTIDE SEQUENCE [LARGE SCALE GENOMIC DNA]</scope>
    <source>
        <strain evidence="9">cv. Victoria</strain>
        <tissue evidence="8">Leaf</tissue>
    </source>
</reference>
<keyword evidence="1 5" id="KW-0349">Heme</keyword>
<evidence type="ECO:0000256" key="6">
    <source>
        <dbReference type="RuleBase" id="RU000461"/>
    </source>
</evidence>
<dbReference type="AlphaFoldDB" id="A0A5J9V654"/>
<dbReference type="EMBL" id="RWGY01000011">
    <property type="protein sequence ID" value="TVU31406.1"/>
    <property type="molecule type" value="Genomic_DNA"/>
</dbReference>
<dbReference type="SUPFAM" id="SSF48264">
    <property type="entry name" value="Cytochrome P450"/>
    <property type="match status" value="1"/>
</dbReference>
<keyword evidence="4 5" id="KW-0408">Iron</keyword>
<dbReference type="Pfam" id="PF00067">
    <property type="entry name" value="p450"/>
    <property type="match status" value="1"/>
</dbReference>
<dbReference type="GO" id="GO:0005506">
    <property type="term" value="F:iron ion binding"/>
    <property type="evidence" value="ECO:0007669"/>
    <property type="project" value="InterPro"/>
</dbReference>
<comment type="cofactor">
    <cofactor evidence="5">
        <name>heme</name>
        <dbReference type="ChEBI" id="CHEBI:30413"/>
    </cofactor>
</comment>
<evidence type="ECO:0000256" key="3">
    <source>
        <dbReference type="ARBA" id="ARBA00023002"/>
    </source>
</evidence>
<evidence type="ECO:0000256" key="1">
    <source>
        <dbReference type="ARBA" id="ARBA00022617"/>
    </source>
</evidence>
<proteinExistence type="inferred from homology"/>
<dbReference type="PANTHER" id="PTHR47947">
    <property type="entry name" value="CYTOCHROME P450 82C3-RELATED"/>
    <property type="match status" value="1"/>
</dbReference>
<dbReference type="FunFam" id="1.10.630.10:FF:000026">
    <property type="entry name" value="Cytochrome P450 82C4"/>
    <property type="match status" value="1"/>
</dbReference>
<dbReference type="GO" id="GO:0020037">
    <property type="term" value="F:heme binding"/>
    <property type="evidence" value="ECO:0007669"/>
    <property type="project" value="InterPro"/>
</dbReference>
<dbReference type="GO" id="GO:0004497">
    <property type="term" value="F:monooxygenase activity"/>
    <property type="evidence" value="ECO:0007669"/>
    <property type="project" value="UniProtKB-KW"/>
</dbReference>
<dbReference type="OrthoDB" id="1055148at2759"/>
<evidence type="ECO:0000256" key="2">
    <source>
        <dbReference type="ARBA" id="ARBA00022723"/>
    </source>
</evidence>
<organism evidence="8 9">
    <name type="scientific">Eragrostis curvula</name>
    <name type="common">weeping love grass</name>
    <dbReference type="NCBI Taxonomy" id="38414"/>
    <lineage>
        <taxon>Eukaryota</taxon>
        <taxon>Viridiplantae</taxon>
        <taxon>Streptophyta</taxon>
        <taxon>Embryophyta</taxon>
        <taxon>Tracheophyta</taxon>
        <taxon>Spermatophyta</taxon>
        <taxon>Magnoliopsida</taxon>
        <taxon>Liliopsida</taxon>
        <taxon>Poales</taxon>
        <taxon>Poaceae</taxon>
        <taxon>PACMAD clade</taxon>
        <taxon>Chloridoideae</taxon>
        <taxon>Eragrostideae</taxon>
        <taxon>Eragrostidinae</taxon>
        <taxon>Eragrostis</taxon>
    </lineage>
</organism>
<dbReference type="InterPro" id="IPR001128">
    <property type="entry name" value="Cyt_P450"/>
</dbReference>
<comment type="similarity">
    <text evidence="6">Belongs to the cytochrome P450 family.</text>
</comment>
<protein>
    <submittedName>
        <fullName evidence="8">Uncharacterized protein</fullName>
    </submittedName>
</protein>
<dbReference type="PANTHER" id="PTHR47947:SF42">
    <property type="entry name" value="OS02G0503700 PROTEIN"/>
    <property type="match status" value="1"/>
</dbReference>
<dbReference type="GO" id="GO:0016705">
    <property type="term" value="F:oxidoreductase activity, acting on paired donors, with incorporation or reduction of molecular oxygen"/>
    <property type="evidence" value="ECO:0007669"/>
    <property type="project" value="InterPro"/>
</dbReference>
<keyword evidence="6" id="KW-0503">Monooxygenase</keyword>
<dbReference type="InterPro" id="IPR050651">
    <property type="entry name" value="Plant_Cytochrome_P450_Monoox"/>
</dbReference>
<evidence type="ECO:0000256" key="5">
    <source>
        <dbReference type="PIRSR" id="PIRSR602401-1"/>
    </source>
</evidence>
<evidence type="ECO:0000313" key="8">
    <source>
        <dbReference type="EMBL" id="TVU31406.1"/>
    </source>
</evidence>